<evidence type="ECO:0000256" key="1">
    <source>
        <dbReference type="SAM" id="Phobius"/>
    </source>
</evidence>
<accession>A0A3E2B2V8</accession>
<keyword evidence="1" id="KW-0812">Transmembrane</keyword>
<dbReference type="Proteomes" id="UP000260649">
    <property type="component" value="Unassembled WGS sequence"/>
</dbReference>
<name>A0A3E2B2V8_9FIRM</name>
<keyword evidence="1" id="KW-1133">Transmembrane helix</keyword>
<feature type="transmembrane region" description="Helical" evidence="1">
    <location>
        <begin position="39"/>
        <end position="61"/>
    </location>
</feature>
<protein>
    <submittedName>
        <fullName evidence="2">Uncharacterized protein</fullName>
    </submittedName>
</protein>
<organism evidence="2 3">
    <name type="scientific">Evtepia gabavorous</name>
    <dbReference type="NCBI Taxonomy" id="2211183"/>
    <lineage>
        <taxon>Bacteria</taxon>
        <taxon>Bacillati</taxon>
        <taxon>Bacillota</taxon>
        <taxon>Clostridia</taxon>
        <taxon>Eubacteriales</taxon>
        <taxon>Evtepia</taxon>
    </lineage>
</organism>
<comment type="caution">
    <text evidence="2">The sequence shown here is derived from an EMBL/GenBank/DDBJ whole genome shotgun (WGS) entry which is preliminary data.</text>
</comment>
<gene>
    <name evidence="2" type="ORF">DV520_07660</name>
</gene>
<reference evidence="2 3" key="1">
    <citation type="submission" date="2018-07" db="EMBL/GenBank/DDBJ databases">
        <title>GABA Modulating Bacteria of the Human Gut Microbiota.</title>
        <authorList>
            <person name="Strandwitz P."/>
            <person name="Kim K.H."/>
            <person name="Terekhova D."/>
            <person name="Liu J.K."/>
            <person name="Sharma A."/>
            <person name="Levering J."/>
            <person name="Mcdonald D."/>
            <person name="Dietrich D."/>
            <person name="Ramadhar T.R."/>
            <person name="Lekbua A."/>
            <person name="Mroue N."/>
            <person name="Liston C."/>
            <person name="Stewart E.J."/>
            <person name="Dubin M.J."/>
            <person name="Zengler K."/>
            <person name="Knight R."/>
            <person name="Gilbert J.A."/>
            <person name="Clardy J."/>
            <person name="Lewis K."/>
        </authorList>
    </citation>
    <scope>NUCLEOTIDE SEQUENCE [LARGE SCALE GENOMIC DNA]</scope>
    <source>
        <strain evidence="2 3">KLE1738</strain>
    </source>
</reference>
<proteinExistence type="predicted"/>
<evidence type="ECO:0000313" key="3">
    <source>
        <dbReference type="Proteomes" id="UP000260649"/>
    </source>
</evidence>
<dbReference type="EMBL" id="QQRQ01000011">
    <property type="protein sequence ID" value="RFT06360.1"/>
    <property type="molecule type" value="Genomic_DNA"/>
</dbReference>
<sequence length="67" mass="7431">MDSLRGYAGDYAGEFLDQATKNQKKSEILQKALPETAGYAIMDLFFPLAFVSGGQGLLSILQMRWMP</sequence>
<dbReference type="AlphaFoldDB" id="A0A3E2B2V8"/>
<keyword evidence="1" id="KW-0472">Membrane</keyword>
<evidence type="ECO:0000313" key="2">
    <source>
        <dbReference type="EMBL" id="RFT06360.1"/>
    </source>
</evidence>
<keyword evidence="3" id="KW-1185">Reference proteome</keyword>